<reference evidence="1 2" key="1">
    <citation type="submission" date="2020-05" db="EMBL/GenBank/DDBJ databases">
        <title>Identification and distribution of gene clusters putatively required for synthesis of sphingolipid metabolism inhibitors in phylogenetically diverse species of the filamentous fungus Fusarium.</title>
        <authorList>
            <person name="Kim H.-S."/>
            <person name="Busman M."/>
            <person name="Brown D.W."/>
            <person name="Divon H."/>
            <person name="Uhlig S."/>
            <person name="Proctor R.H."/>
        </authorList>
    </citation>
    <scope>NUCLEOTIDE SEQUENCE [LARGE SCALE GENOMIC DNA]</scope>
    <source>
        <strain evidence="1 2">NRRL 36939</strain>
    </source>
</reference>
<accession>A0A8H5KJ23</accession>
<comment type="caution">
    <text evidence="1">The sequence shown here is derived from an EMBL/GenBank/DDBJ whole genome shotgun (WGS) entry which is preliminary data.</text>
</comment>
<dbReference type="OrthoDB" id="2365600at2759"/>
<dbReference type="EMBL" id="JAAOAS010000628">
    <property type="protein sequence ID" value="KAF5573341.1"/>
    <property type="molecule type" value="Genomic_DNA"/>
</dbReference>
<sequence length="107" mass="12142">MSRTVGDSELGSLSLCPAKADWRCTRFTAYVKIRPERLDPGLVRFSELRQLSIEVNVLSFAIIDPAHVDEIAQVVVMPVKQLGLQTRRRRLPGQRLYEMWGDDDAGE</sequence>
<name>A0A8H5KJ23_9HYPO</name>
<protein>
    <submittedName>
        <fullName evidence="1">Meiosis mei2</fullName>
    </submittedName>
</protein>
<organism evidence="1 2">
    <name type="scientific">Fusarium pseudocircinatum</name>
    <dbReference type="NCBI Taxonomy" id="56676"/>
    <lineage>
        <taxon>Eukaryota</taxon>
        <taxon>Fungi</taxon>
        <taxon>Dikarya</taxon>
        <taxon>Ascomycota</taxon>
        <taxon>Pezizomycotina</taxon>
        <taxon>Sordariomycetes</taxon>
        <taxon>Hypocreomycetidae</taxon>
        <taxon>Hypocreales</taxon>
        <taxon>Nectriaceae</taxon>
        <taxon>Fusarium</taxon>
        <taxon>Fusarium fujikuroi species complex</taxon>
    </lineage>
</organism>
<gene>
    <name evidence="1" type="ORF">FPCIR_14002</name>
</gene>
<evidence type="ECO:0000313" key="1">
    <source>
        <dbReference type="EMBL" id="KAF5573341.1"/>
    </source>
</evidence>
<dbReference type="Proteomes" id="UP000546213">
    <property type="component" value="Unassembled WGS sequence"/>
</dbReference>
<keyword evidence="2" id="KW-1185">Reference proteome</keyword>
<proteinExistence type="predicted"/>
<evidence type="ECO:0000313" key="2">
    <source>
        <dbReference type="Proteomes" id="UP000546213"/>
    </source>
</evidence>
<dbReference type="AlphaFoldDB" id="A0A8H5KJ23"/>